<accession>A0A6N7YT43</accession>
<keyword evidence="8" id="KW-1185">Reference proteome</keyword>
<evidence type="ECO:0000313" key="7">
    <source>
        <dbReference type="EMBL" id="MTD55112.1"/>
    </source>
</evidence>
<feature type="active site" evidence="4">
    <location>
        <position position="173"/>
    </location>
</feature>
<gene>
    <name evidence="7" type="ORF">GKO32_14140</name>
</gene>
<dbReference type="GO" id="GO:0050661">
    <property type="term" value="F:NADP binding"/>
    <property type="evidence" value="ECO:0007669"/>
    <property type="project" value="InterPro"/>
</dbReference>
<dbReference type="InterPro" id="IPR002204">
    <property type="entry name" value="3-OH-isobutyrate_DH-rel_CS"/>
</dbReference>
<comment type="caution">
    <text evidence="7">The sequence shown here is derived from an EMBL/GenBank/DDBJ whole genome shotgun (WGS) entry which is preliminary data.</text>
</comment>
<dbReference type="InterPro" id="IPR036291">
    <property type="entry name" value="NAD(P)-bd_dom_sf"/>
</dbReference>
<name>A0A6N7YT43_9PSEU</name>
<dbReference type="GO" id="GO:0016054">
    <property type="term" value="P:organic acid catabolic process"/>
    <property type="evidence" value="ECO:0007669"/>
    <property type="project" value="UniProtKB-ARBA"/>
</dbReference>
<reference evidence="7 8" key="1">
    <citation type="submission" date="2019-11" db="EMBL/GenBank/DDBJ databases">
        <title>Draft genome of Amycolatopsis RM579.</title>
        <authorList>
            <person name="Duangmal K."/>
            <person name="Mingma R."/>
        </authorList>
    </citation>
    <scope>NUCLEOTIDE SEQUENCE [LARGE SCALE GENOMIC DNA]</scope>
    <source>
        <strain evidence="7 8">RM579</strain>
    </source>
</reference>
<dbReference type="InterPro" id="IPR006115">
    <property type="entry name" value="6PGDH_NADP-bd"/>
</dbReference>
<dbReference type="Gene3D" id="3.40.50.720">
    <property type="entry name" value="NAD(P)-binding Rossmann-like Domain"/>
    <property type="match status" value="1"/>
</dbReference>
<dbReference type="EMBL" id="WMBA01000018">
    <property type="protein sequence ID" value="MTD55112.1"/>
    <property type="molecule type" value="Genomic_DNA"/>
</dbReference>
<sequence>MSTKDQRVGFIGLGHMGSPMAARLIDAGYDVTVWSRTQSKADGLVERGATRAAAPQDAVATGVVFSMLSNENAMRDVFTGELLRAAPEGFTHVCHATISPGAATEFEALAGEHGTRYLSAPVLGRPDAVEAGRMTVLASGDPEVHSAVRPMLEAMGKRVWDYGPSAAAAPTVKIAVNYLIVHALQALAESVTILEKAGLDTGRFVEMINDSLFPGPVYGGYGKAIATGTYTPPGFTTTLGHKDLMLAVRAAEDLGVELPTGPVLREVFEHAIEHVGADLDWACVAEVTRRRAAH</sequence>
<dbReference type="InterPro" id="IPR029154">
    <property type="entry name" value="HIBADH-like_NADP-bd"/>
</dbReference>
<evidence type="ECO:0000256" key="3">
    <source>
        <dbReference type="ARBA" id="ARBA00023027"/>
    </source>
</evidence>
<comment type="similarity">
    <text evidence="1">Belongs to the HIBADH-related family.</text>
</comment>
<evidence type="ECO:0000313" key="8">
    <source>
        <dbReference type="Proteomes" id="UP000440096"/>
    </source>
</evidence>
<dbReference type="InterPro" id="IPR051265">
    <property type="entry name" value="HIBADH-related_NP60_sf"/>
</dbReference>
<proteinExistence type="inferred from homology"/>
<protein>
    <submittedName>
        <fullName evidence="7">NAD-binding protein</fullName>
    </submittedName>
</protein>
<dbReference type="OrthoDB" id="3185659at2"/>
<evidence type="ECO:0000256" key="2">
    <source>
        <dbReference type="ARBA" id="ARBA00023002"/>
    </source>
</evidence>
<dbReference type="AlphaFoldDB" id="A0A6N7YT43"/>
<dbReference type="InterPro" id="IPR008927">
    <property type="entry name" value="6-PGluconate_DH-like_C_sf"/>
</dbReference>
<dbReference type="PANTHER" id="PTHR43580">
    <property type="entry name" value="OXIDOREDUCTASE GLYR1-RELATED"/>
    <property type="match status" value="1"/>
</dbReference>
<evidence type="ECO:0000259" key="6">
    <source>
        <dbReference type="Pfam" id="PF14833"/>
    </source>
</evidence>
<keyword evidence="2" id="KW-0560">Oxidoreductase</keyword>
<dbReference type="Pfam" id="PF14833">
    <property type="entry name" value="NAD_binding_11"/>
    <property type="match status" value="1"/>
</dbReference>
<dbReference type="RefSeq" id="WP_154757320.1">
    <property type="nucleotide sequence ID" value="NZ_WMBA01000018.1"/>
</dbReference>
<dbReference type="Pfam" id="PF03446">
    <property type="entry name" value="NAD_binding_2"/>
    <property type="match status" value="1"/>
</dbReference>
<evidence type="ECO:0000256" key="4">
    <source>
        <dbReference type="PIRSR" id="PIRSR000103-1"/>
    </source>
</evidence>
<evidence type="ECO:0000259" key="5">
    <source>
        <dbReference type="Pfam" id="PF03446"/>
    </source>
</evidence>
<feature type="domain" description="6-phosphogluconate dehydrogenase NADP-binding" evidence="5">
    <location>
        <begin position="7"/>
        <end position="160"/>
    </location>
</feature>
<dbReference type="Gene3D" id="1.10.1040.10">
    <property type="entry name" value="N-(1-d-carboxylethyl)-l-norvaline Dehydrogenase, domain 2"/>
    <property type="match status" value="1"/>
</dbReference>
<dbReference type="PANTHER" id="PTHR43580:SF2">
    <property type="entry name" value="CYTOKINE-LIKE NUCLEAR FACTOR N-PAC"/>
    <property type="match status" value="1"/>
</dbReference>
<evidence type="ECO:0000256" key="1">
    <source>
        <dbReference type="ARBA" id="ARBA00009080"/>
    </source>
</evidence>
<organism evidence="7 8">
    <name type="scientific">Amycolatopsis pithecellobii</name>
    <dbReference type="NCBI Taxonomy" id="664692"/>
    <lineage>
        <taxon>Bacteria</taxon>
        <taxon>Bacillati</taxon>
        <taxon>Actinomycetota</taxon>
        <taxon>Actinomycetes</taxon>
        <taxon>Pseudonocardiales</taxon>
        <taxon>Pseudonocardiaceae</taxon>
        <taxon>Amycolatopsis</taxon>
    </lineage>
</organism>
<dbReference type="InterPro" id="IPR013328">
    <property type="entry name" value="6PGD_dom2"/>
</dbReference>
<dbReference type="Proteomes" id="UP000440096">
    <property type="component" value="Unassembled WGS sequence"/>
</dbReference>
<dbReference type="InterPro" id="IPR015815">
    <property type="entry name" value="HIBADH-related"/>
</dbReference>
<feature type="domain" description="3-hydroxyisobutyrate dehydrogenase-like NAD-binding" evidence="6">
    <location>
        <begin position="168"/>
        <end position="285"/>
    </location>
</feature>
<keyword evidence="3" id="KW-0520">NAD</keyword>
<dbReference type="SUPFAM" id="SSF51735">
    <property type="entry name" value="NAD(P)-binding Rossmann-fold domains"/>
    <property type="match status" value="1"/>
</dbReference>
<dbReference type="SUPFAM" id="SSF48179">
    <property type="entry name" value="6-phosphogluconate dehydrogenase C-terminal domain-like"/>
    <property type="match status" value="1"/>
</dbReference>
<dbReference type="GO" id="GO:0051287">
    <property type="term" value="F:NAD binding"/>
    <property type="evidence" value="ECO:0007669"/>
    <property type="project" value="InterPro"/>
</dbReference>
<dbReference type="GO" id="GO:0016491">
    <property type="term" value="F:oxidoreductase activity"/>
    <property type="evidence" value="ECO:0007669"/>
    <property type="project" value="UniProtKB-KW"/>
</dbReference>
<dbReference type="PIRSF" id="PIRSF000103">
    <property type="entry name" value="HIBADH"/>
    <property type="match status" value="1"/>
</dbReference>
<dbReference type="PROSITE" id="PS00895">
    <property type="entry name" value="3_HYDROXYISOBUT_DH"/>
    <property type="match status" value="1"/>
</dbReference>